<proteinExistence type="predicted"/>
<name>A0ABR3AUY8_PHYBL</name>
<evidence type="ECO:0008006" key="3">
    <source>
        <dbReference type="Google" id="ProtNLM"/>
    </source>
</evidence>
<gene>
    <name evidence="1" type="ORF">J3Q64DRAFT_1642054</name>
</gene>
<dbReference type="EMBL" id="JBCLYO010000014">
    <property type="protein sequence ID" value="KAL0082948.1"/>
    <property type="molecule type" value="Genomic_DNA"/>
</dbReference>
<reference evidence="1 2" key="1">
    <citation type="submission" date="2024-04" db="EMBL/GenBank/DDBJ databases">
        <title>Symmetric and asymmetric DNA N6-adenine methylation regulates different biological responses in Mucorales.</title>
        <authorList>
            <consortium name="Lawrence Berkeley National Laboratory"/>
            <person name="Lax C."/>
            <person name="Mondo S.J."/>
            <person name="Osorio-Concepcion M."/>
            <person name="Muszewska A."/>
            <person name="Corrochano-Luque M."/>
            <person name="Gutierrez G."/>
            <person name="Riley R."/>
            <person name="Lipzen A."/>
            <person name="Guo J."/>
            <person name="Hundley H."/>
            <person name="Amirebrahimi M."/>
            <person name="Ng V."/>
            <person name="Lorenzo-Gutierrez D."/>
            <person name="Binder U."/>
            <person name="Yang J."/>
            <person name="Song Y."/>
            <person name="Canovas D."/>
            <person name="Navarro E."/>
            <person name="Freitag M."/>
            <person name="Gabaldon T."/>
            <person name="Grigoriev I.V."/>
            <person name="Corrochano L.M."/>
            <person name="Nicolas F.E."/>
            <person name="Garre V."/>
        </authorList>
    </citation>
    <scope>NUCLEOTIDE SEQUENCE [LARGE SCALE GENOMIC DNA]</scope>
    <source>
        <strain evidence="1 2">L51</strain>
    </source>
</reference>
<evidence type="ECO:0000313" key="1">
    <source>
        <dbReference type="EMBL" id="KAL0082948.1"/>
    </source>
</evidence>
<organism evidence="1 2">
    <name type="scientific">Phycomyces blakesleeanus</name>
    <dbReference type="NCBI Taxonomy" id="4837"/>
    <lineage>
        <taxon>Eukaryota</taxon>
        <taxon>Fungi</taxon>
        <taxon>Fungi incertae sedis</taxon>
        <taxon>Mucoromycota</taxon>
        <taxon>Mucoromycotina</taxon>
        <taxon>Mucoromycetes</taxon>
        <taxon>Mucorales</taxon>
        <taxon>Phycomycetaceae</taxon>
        <taxon>Phycomyces</taxon>
    </lineage>
</organism>
<evidence type="ECO:0000313" key="2">
    <source>
        <dbReference type="Proteomes" id="UP001448207"/>
    </source>
</evidence>
<comment type="caution">
    <text evidence="1">The sequence shown here is derived from an EMBL/GenBank/DDBJ whole genome shotgun (WGS) entry which is preliminary data.</text>
</comment>
<dbReference type="Proteomes" id="UP001448207">
    <property type="component" value="Unassembled WGS sequence"/>
</dbReference>
<feature type="non-terminal residue" evidence="1">
    <location>
        <position position="1"/>
    </location>
</feature>
<sequence>YARKSPTKEDITSRTRLLKSMVSNLQERSFATKIFVSPCSWASSPLVSRDLQGNSRAIMDELSVDGNTQDLLAYLKSVHHDVCVVTIDFSGITTRSEDIVKLVEANPSLKRIAVETFSQCNEVFIFDTERLVKDNNLLKKLRTEIIVFKDQNKLSIVSVTRKGFL</sequence>
<accession>A0ABR3AUY8</accession>
<protein>
    <recommendedName>
        <fullName evidence="3">DUF659 domain-containing protein</fullName>
    </recommendedName>
</protein>
<keyword evidence="2" id="KW-1185">Reference proteome</keyword>